<name>A0ABY2K217_9MICC</name>
<dbReference type="InterPro" id="IPR050194">
    <property type="entry name" value="Glycosyltransferase_grp1"/>
</dbReference>
<keyword evidence="3" id="KW-0808">Transferase</keyword>
<evidence type="ECO:0000313" key="6">
    <source>
        <dbReference type="Proteomes" id="UP000297477"/>
    </source>
</evidence>
<feature type="domain" description="Glycosyltransferase subfamily 4-like N-terminal" evidence="4">
    <location>
        <begin position="37"/>
        <end position="156"/>
    </location>
</feature>
<dbReference type="PANTHER" id="PTHR45947:SF3">
    <property type="entry name" value="SULFOQUINOVOSYL TRANSFERASE SQD2"/>
    <property type="match status" value="1"/>
</dbReference>
<organism evidence="5 6">
    <name type="scientific">Micrococcus lylae</name>
    <dbReference type="NCBI Taxonomy" id="1273"/>
    <lineage>
        <taxon>Bacteria</taxon>
        <taxon>Bacillati</taxon>
        <taxon>Actinomycetota</taxon>
        <taxon>Actinomycetes</taxon>
        <taxon>Micrococcales</taxon>
        <taxon>Micrococcaceae</taxon>
        <taxon>Micrococcus</taxon>
    </lineage>
</organism>
<dbReference type="InterPro" id="IPR028098">
    <property type="entry name" value="Glyco_trans_4-like_N"/>
</dbReference>
<keyword evidence="2" id="KW-0328">Glycosyltransferase</keyword>
<proteinExistence type="predicted"/>
<evidence type="ECO:0000256" key="3">
    <source>
        <dbReference type="ARBA" id="ARBA00022679"/>
    </source>
</evidence>
<gene>
    <name evidence="5" type="ORF">E4A49_01805</name>
</gene>
<dbReference type="Proteomes" id="UP000297477">
    <property type="component" value="Unassembled WGS sequence"/>
</dbReference>
<evidence type="ECO:0000313" key="5">
    <source>
        <dbReference type="EMBL" id="TFI01213.1"/>
    </source>
</evidence>
<dbReference type="RefSeq" id="WP_067188243.1">
    <property type="nucleotide sequence ID" value="NZ_SPKT01000002.1"/>
</dbReference>
<dbReference type="SUPFAM" id="SSF53756">
    <property type="entry name" value="UDP-Glycosyltransferase/glycogen phosphorylase"/>
    <property type="match status" value="1"/>
</dbReference>
<evidence type="ECO:0000256" key="1">
    <source>
        <dbReference type="ARBA" id="ARBA00021292"/>
    </source>
</evidence>
<dbReference type="PANTHER" id="PTHR45947">
    <property type="entry name" value="SULFOQUINOVOSYL TRANSFERASE SQD2"/>
    <property type="match status" value="1"/>
</dbReference>
<reference evidence="5 6" key="1">
    <citation type="submission" date="2019-03" db="EMBL/GenBank/DDBJ databases">
        <title>Reclassification of Micrococcus aloeverae and Micrococcus yunnanensis as later heterotypic synonyms of Micrococcus luteus.</title>
        <authorList>
            <person name="Huang C.-H."/>
        </authorList>
    </citation>
    <scope>NUCLEOTIDE SEQUENCE [LARGE SCALE GENOMIC DNA]</scope>
    <source>
        <strain evidence="5 6">BCRC 12151</strain>
    </source>
</reference>
<accession>A0ABY2K217</accession>
<evidence type="ECO:0000256" key="2">
    <source>
        <dbReference type="ARBA" id="ARBA00022676"/>
    </source>
</evidence>
<dbReference type="EMBL" id="SPKT01000002">
    <property type="protein sequence ID" value="TFI01213.1"/>
    <property type="molecule type" value="Genomic_DNA"/>
</dbReference>
<dbReference type="Pfam" id="PF13579">
    <property type="entry name" value="Glyco_trans_4_4"/>
    <property type="match status" value="1"/>
</dbReference>
<dbReference type="Gene3D" id="3.40.50.2000">
    <property type="entry name" value="Glycogen Phosphorylase B"/>
    <property type="match status" value="2"/>
</dbReference>
<evidence type="ECO:0000259" key="4">
    <source>
        <dbReference type="Pfam" id="PF13579"/>
    </source>
</evidence>
<protein>
    <recommendedName>
        <fullName evidence="1">D-inositol 3-phosphate glycosyltransferase</fullName>
    </recommendedName>
</protein>
<keyword evidence="6" id="KW-1185">Reference proteome</keyword>
<dbReference type="Pfam" id="PF13692">
    <property type="entry name" value="Glyco_trans_1_4"/>
    <property type="match status" value="1"/>
</dbReference>
<comment type="caution">
    <text evidence="5">The sequence shown here is derived from an EMBL/GenBank/DDBJ whole genome shotgun (WGS) entry which is preliminary data.</text>
</comment>
<sequence>MRILHLTQCPVAGVPHAIERYARGTSEVHEHHLLAVPEVDVEKSAFASFMPLPSGTLGRIREVARAVKKIRPDVIHAHSSFAGGYARLAPVAVPIVYQPHCFAFDDPGRPWAVRGAYWAAEVLLGVRSTLTVALTPHERALARSIGQGRRTVEVPNVSNVEPLGASVVRRHVGRALRVAMIGRIAPQKDPAFFAETARNLGLNEGRNPGVELVWIGGGDPQDEATLRDSGVTVTGWTDREGVARQLDEADLYLHSAAYEGFPLSVLDAAARNVPVVVRDISCFRGYDIRKVSSPKEAAALLTTLTEDRSPLNAIGRQSDALLQHMNPASQKNALLDLYSRAVGSAALGKEH</sequence>